<feature type="compositionally biased region" description="Basic and acidic residues" evidence="1">
    <location>
        <begin position="126"/>
        <end position="145"/>
    </location>
</feature>
<evidence type="ECO:0000313" key="3">
    <source>
        <dbReference type="Proteomes" id="UP000059680"/>
    </source>
</evidence>
<keyword evidence="3" id="KW-1185">Reference proteome</keyword>
<proteinExistence type="predicted"/>
<dbReference type="InParanoid" id="A0A0P0WD37"/>
<dbReference type="EMBL" id="AP014960">
    <property type="protein sequence ID" value="BAS90378.1"/>
    <property type="molecule type" value="Genomic_DNA"/>
</dbReference>
<sequence>MELPLKGPAARMLAPTMKPMAMGATVPREPFFGSAAVAYTVYTSANVITISITMPSISLIPAMACHDGNQPVRGWRTAEQTRDGRAEQLSDPVEDAGEDGDVATDGEAEGDNGVQVATGDVGGHGNSDEQREGMGYGDRHQTSWV</sequence>
<dbReference type="PaxDb" id="39947-A0A0P0WD37"/>
<reference evidence="2 3" key="2">
    <citation type="journal article" date="2013" name="Plant Cell Physiol.">
        <title>Rice Annotation Project Database (RAP-DB): an integrative and interactive database for rice genomics.</title>
        <authorList>
            <person name="Sakai H."/>
            <person name="Lee S.S."/>
            <person name="Tanaka T."/>
            <person name="Numa H."/>
            <person name="Kim J."/>
            <person name="Kawahara Y."/>
            <person name="Wakimoto H."/>
            <person name="Yang C.C."/>
            <person name="Iwamoto M."/>
            <person name="Abe T."/>
            <person name="Yamada Y."/>
            <person name="Muto A."/>
            <person name="Inokuchi H."/>
            <person name="Ikemura T."/>
            <person name="Matsumoto T."/>
            <person name="Sasaki T."/>
            <person name="Itoh T."/>
        </authorList>
    </citation>
    <scope>NUCLEOTIDE SEQUENCE [LARGE SCALE GENOMIC DNA]</scope>
    <source>
        <strain evidence="3">cv. Nipponbare</strain>
    </source>
</reference>
<evidence type="ECO:0000313" key="2">
    <source>
        <dbReference type="EMBL" id="BAS90378.1"/>
    </source>
</evidence>
<reference evidence="2 3" key="3">
    <citation type="journal article" date="2013" name="Rice">
        <title>Improvement of the Oryza sativa Nipponbare reference genome using next generation sequence and optical map data.</title>
        <authorList>
            <person name="Kawahara Y."/>
            <person name="de la Bastide M."/>
            <person name="Hamilton J.P."/>
            <person name="Kanamori H."/>
            <person name="McCombie W.R."/>
            <person name="Ouyang S."/>
            <person name="Schwartz D.C."/>
            <person name="Tanaka T."/>
            <person name="Wu J."/>
            <person name="Zhou S."/>
            <person name="Childs K.L."/>
            <person name="Davidson R.M."/>
            <person name="Lin H."/>
            <person name="Quesada-Ocampo L."/>
            <person name="Vaillancourt B."/>
            <person name="Sakai H."/>
            <person name="Lee S.S."/>
            <person name="Kim J."/>
            <person name="Numa H."/>
            <person name="Itoh T."/>
            <person name="Buell C.R."/>
            <person name="Matsumoto T."/>
        </authorList>
    </citation>
    <scope>NUCLEOTIDE SEQUENCE [LARGE SCALE GENOMIC DNA]</scope>
    <source>
        <strain evidence="3">cv. Nipponbare</strain>
    </source>
</reference>
<dbReference type="Gramene" id="Os04t0550866-00">
    <property type="protein sequence ID" value="Os04t0550866-00"/>
    <property type="gene ID" value="Os04g0550866"/>
</dbReference>
<reference evidence="3" key="1">
    <citation type="journal article" date="2005" name="Nature">
        <title>The map-based sequence of the rice genome.</title>
        <authorList>
            <consortium name="International rice genome sequencing project (IRGSP)"/>
            <person name="Matsumoto T."/>
            <person name="Wu J."/>
            <person name="Kanamori H."/>
            <person name="Katayose Y."/>
            <person name="Fujisawa M."/>
            <person name="Namiki N."/>
            <person name="Mizuno H."/>
            <person name="Yamamoto K."/>
            <person name="Antonio B.A."/>
            <person name="Baba T."/>
            <person name="Sakata K."/>
            <person name="Nagamura Y."/>
            <person name="Aoki H."/>
            <person name="Arikawa K."/>
            <person name="Arita K."/>
            <person name="Bito T."/>
            <person name="Chiden Y."/>
            <person name="Fujitsuka N."/>
            <person name="Fukunaka R."/>
            <person name="Hamada M."/>
            <person name="Harada C."/>
            <person name="Hayashi A."/>
            <person name="Hijishita S."/>
            <person name="Honda M."/>
            <person name="Hosokawa S."/>
            <person name="Ichikawa Y."/>
            <person name="Idonuma A."/>
            <person name="Iijima M."/>
            <person name="Ikeda M."/>
            <person name="Ikeno M."/>
            <person name="Ito K."/>
            <person name="Ito S."/>
            <person name="Ito T."/>
            <person name="Ito Y."/>
            <person name="Ito Y."/>
            <person name="Iwabuchi A."/>
            <person name="Kamiya K."/>
            <person name="Karasawa W."/>
            <person name="Kurita K."/>
            <person name="Katagiri S."/>
            <person name="Kikuta A."/>
            <person name="Kobayashi H."/>
            <person name="Kobayashi N."/>
            <person name="Machita K."/>
            <person name="Maehara T."/>
            <person name="Masukawa M."/>
            <person name="Mizubayashi T."/>
            <person name="Mukai Y."/>
            <person name="Nagasaki H."/>
            <person name="Nagata Y."/>
            <person name="Naito S."/>
            <person name="Nakashima M."/>
            <person name="Nakama Y."/>
            <person name="Nakamichi Y."/>
            <person name="Nakamura M."/>
            <person name="Meguro A."/>
            <person name="Negishi M."/>
            <person name="Ohta I."/>
            <person name="Ohta T."/>
            <person name="Okamoto M."/>
            <person name="Ono N."/>
            <person name="Saji S."/>
            <person name="Sakaguchi M."/>
            <person name="Sakai K."/>
            <person name="Shibata M."/>
            <person name="Shimokawa T."/>
            <person name="Song J."/>
            <person name="Takazaki Y."/>
            <person name="Terasawa K."/>
            <person name="Tsugane M."/>
            <person name="Tsuji K."/>
            <person name="Ueda S."/>
            <person name="Waki K."/>
            <person name="Yamagata H."/>
            <person name="Yamamoto M."/>
            <person name="Yamamoto S."/>
            <person name="Yamane H."/>
            <person name="Yoshiki S."/>
            <person name="Yoshihara R."/>
            <person name="Yukawa K."/>
            <person name="Zhong H."/>
            <person name="Yano M."/>
            <person name="Yuan Q."/>
            <person name="Ouyang S."/>
            <person name="Liu J."/>
            <person name="Jones K.M."/>
            <person name="Gansberger K."/>
            <person name="Moffat K."/>
            <person name="Hill J."/>
            <person name="Bera J."/>
            <person name="Fadrosh D."/>
            <person name="Jin S."/>
            <person name="Johri S."/>
            <person name="Kim M."/>
            <person name="Overton L."/>
            <person name="Reardon M."/>
            <person name="Tsitrin T."/>
            <person name="Vuong H."/>
            <person name="Weaver B."/>
            <person name="Ciecko A."/>
            <person name="Tallon L."/>
            <person name="Jackson J."/>
            <person name="Pai G."/>
            <person name="Aken S.V."/>
            <person name="Utterback T."/>
            <person name="Reidmuller S."/>
            <person name="Feldblyum T."/>
            <person name="Hsiao J."/>
            <person name="Zismann V."/>
            <person name="Iobst S."/>
            <person name="de Vazeille A.R."/>
            <person name="Buell C.R."/>
            <person name="Ying K."/>
            <person name="Li Y."/>
            <person name="Lu T."/>
            <person name="Huang Y."/>
            <person name="Zhao Q."/>
            <person name="Feng Q."/>
            <person name="Zhang L."/>
            <person name="Zhu J."/>
            <person name="Weng Q."/>
            <person name="Mu J."/>
            <person name="Lu Y."/>
            <person name="Fan D."/>
            <person name="Liu Y."/>
            <person name="Guan J."/>
            <person name="Zhang Y."/>
            <person name="Yu S."/>
            <person name="Liu X."/>
            <person name="Zhang Y."/>
            <person name="Hong G."/>
            <person name="Han B."/>
            <person name="Choisne N."/>
            <person name="Demange N."/>
            <person name="Orjeda G."/>
            <person name="Samain S."/>
            <person name="Cattolico L."/>
            <person name="Pelletier E."/>
            <person name="Couloux A."/>
            <person name="Segurens B."/>
            <person name="Wincker P."/>
            <person name="D'Hont A."/>
            <person name="Scarpelli C."/>
            <person name="Weissenbach J."/>
            <person name="Salanoubat M."/>
            <person name="Quetier F."/>
            <person name="Yu Y."/>
            <person name="Kim H.R."/>
            <person name="Rambo T."/>
            <person name="Currie J."/>
            <person name="Collura K."/>
            <person name="Luo M."/>
            <person name="Yang T."/>
            <person name="Ammiraju J.S.S."/>
            <person name="Engler F."/>
            <person name="Soderlund C."/>
            <person name="Wing R.A."/>
            <person name="Palmer L.E."/>
            <person name="de la Bastide M."/>
            <person name="Spiegel L."/>
            <person name="Nascimento L."/>
            <person name="Zutavern T."/>
            <person name="O'Shaughnessy A."/>
            <person name="Dike S."/>
            <person name="Dedhia N."/>
            <person name="Preston R."/>
            <person name="Balija V."/>
            <person name="McCombie W.R."/>
            <person name="Chow T."/>
            <person name="Chen H."/>
            <person name="Chung M."/>
            <person name="Chen C."/>
            <person name="Shaw J."/>
            <person name="Wu H."/>
            <person name="Hsiao K."/>
            <person name="Chao Y."/>
            <person name="Chu M."/>
            <person name="Cheng C."/>
            <person name="Hour A."/>
            <person name="Lee P."/>
            <person name="Lin S."/>
            <person name="Lin Y."/>
            <person name="Liou J."/>
            <person name="Liu S."/>
            <person name="Hsing Y."/>
            <person name="Raghuvanshi S."/>
            <person name="Mohanty A."/>
            <person name="Bharti A.K."/>
            <person name="Gaur A."/>
            <person name="Gupta V."/>
            <person name="Kumar D."/>
            <person name="Ravi V."/>
            <person name="Vij S."/>
            <person name="Kapur A."/>
            <person name="Khurana P."/>
            <person name="Khurana P."/>
            <person name="Khurana J.P."/>
            <person name="Tyagi A.K."/>
            <person name="Gaikwad K."/>
            <person name="Singh A."/>
            <person name="Dalal V."/>
            <person name="Srivastava S."/>
            <person name="Dixit A."/>
            <person name="Pal A.K."/>
            <person name="Ghazi I.A."/>
            <person name="Yadav M."/>
            <person name="Pandit A."/>
            <person name="Bhargava A."/>
            <person name="Sureshbabu K."/>
            <person name="Batra K."/>
            <person name="Sharma T.R."/>
            <person name="Mohapatra T."/>
            <person name="Singh N.K."/>
            <person name="Messing J."/>
            <person name="Nelson A.B."/>
            <person name="Fuks G."/>
            <person name="Kavchok S."/>
            <person name="Keizer G."/>
            <person name="Linton E."/>
            <person name="Llaca V."/>
            <person name="Song R."/>
            <person name="Tanyolac B."/>
            <person name="Young S."/>
            <person name="Ho-Il K."/>
            <person name="Hahn J.H."/>
            <person name="Sangsakoo G."/>
            <person name="Vanavichit A."/>
            <person name="de Mattos Luiz.A.T."/>
            <person name="Zimmer P.D."/>
            <person name="Malone G."/>
            <person name="Dellagostin O."/>
            <person name="de Oliveira A.C."/>
            <person name="Bevan M."/>
            <person name="Bancroft I."/>
            <person name="Minx P."/>
            <person name="Cordum H."/>
            <person name="Wilson R."/>
            <person name="Cheng Z."/>
            <person name="Jin W."/>
            <person name="Jiang J."/>
            <person name="Leong S.A."/>
            <person name="Iwama H."/>
            <person name="Gojobori T."/>
            <person name="Itoh T."/>
            <person name="Niimura Y."/>
            <person name="Fujii Y."/>
            <person name="Habara T."/>
            <person name="Sakai H."/>
            <person name="Sato Y."/>
            <person name="Wilson G."/>
            <person name="Kumar K."/>
            <person name="McCouch S."/>
            <person name="Juretic N."/>
            <person name="Hoen D."/>
            <person name="Wright S."/>
            <person name="Bruskiewich R."/>
            <person name="Bureau T."/>
            <person name="Miyao A."/>
            <person name="Hirochika H."/>
            <person name="Nishikawa T."/>
            <person name="Kadowaki K."/>
            <person name="Sugiura M."/>
            <person name="Burr B."/>
            <person name="Sasaki T."/>
        </authorList>
    </citation>
    <scope>NUCLEOTIDE SEQUENCE [LARGE SCALE GENOMIC DNA]</scope>
    <source>
        <strain evidence="3">cv. Nipponbare</strain>
    </source>
</reference>
<feature type="compositionally biased region" description="Basic and acidic residues" evidence="1">
    <location>
        <begin position="79"/>
        <end position="88"/>
    </location>
</feature>
<name>A0A0P0WD37_ORYSJ</name>
<organism evidence="2 3">
    <name type="scientific">Oryza sativa subsp. japonica</name>
    <name type="common">Rice</name>
    <dbReference type="NCBI Taxonomy" id="39947"/>
    <lineage>
        <taxon>Eukaryota</taxon>
        <taxon>Viridiplantae</taxon>
        <taxon>Streptophyta</taxon>
        <taxon>Embryophyta</taxon>
        <taxon>Tracheophyta</taxon>
        <taxon>Spermatophyta</taxon>
        <taxon>Magnoliopsida</taxon>
        <taxon>Liliopsida</taxon>
        <taxon>Poales</taxon>
        <taxon>Poaceae</taxon>
        <taxon>BOP clade</taxon>
        <taxon>Oryzoideae</taxon>
        <taxon>Oryzeae</taxon>
        <taxon>Oryzinae</taxon>
        <taxon>Oryza</taxon>
        <taxon>Oryza sativa</taxon>
    </lineage>
</organism>
<accession>A0A0P0WD37</accession>
<dbReference type="AlphaFoldDB" id="A0A0P0WD37"/>
<feature type="region of interest" description="Disordered" evidence="1">
    <location>
        <begin position="71"/>
        <end position="145"/>
    </location>
</feature>
<feature type="compositionally biased region" description="Acidic residues" evidence="1">
    <location>
        <begin position="92"/>
        <end position="110"/>
    </location>
</feature>
<dbReference type="Proteomes" id="UP000059680">
    <property type="component" value="Chromosome 4"/>
</dbReference>
<protein>
    <submittedName>
        <fullName evidence="2">Os04g0550866 protein</fullName>
    </submittedName>
</protein>
<gene>
    <name evidence="2" type="ordered locus">Os04g0550866</name>
    <name evidence="2" type="ORF">OSNPB_040550866</name>
</gene>
<evidence type="ECO:0000256" key="1">
    <source>
        <dbReference type="SAM" id="MobiDB-lite"/>
    </source>
</evidence>